<dbReference type="EMBL" id="JBHTIR010001776">
    <property type="protein sequence ID" value="MFD0852961.1"/>
    <property type="molecule type" value="Genomic_DNA"/>
</dbReference>
<dbReference type="SUPFAM" id="SSF48452">
    <property type="entry name" value="TPR-like"/>
    <property type="match status" value="1"/>
</dbReference>
<dbReference type="Proteomes" id="UP001597083">
    <property type="component" value="Unassembled WGS sequence"/>
</dbReference>
<feature type="non-terminal residue" evidence="1">
    <location>
        <position position="1"/>
    </location>
</feature>
<protein>
    <submittedName>
        <fullName evidence="1">AfsR/SARP family transcriptional regulator</fullName>
    </submittedName>
</protein>
<dbReference type="InterPro" id="IPR011990">
    <property type="entry name" value="TPR-like_helical_dom_sf"/>
</dbReference>
<proteinExistence type="predicted"/>
<reference evidence="2" key="1">
    <citation type="journal article" date="2019" name="Int. J. Syst. Evol. Microbiol.">
        <title>The Global Catalogue of Microorganisms (GCM) 10K type strain sequencing project: providing services to taxonomists for standard genome sequencing and annotation.</title>
        <authorList>
            <consortium name="The Broad Institute Genomics Platform"/>
            <consortium name="The Broad Institute Genome Sequencing Center for Infectious Disease"/>
            <person name="Wu L."/>
            <person name="Ma J."/>
        </authorList>
    </citation>
    <scope>NUCLEOTIDE SEQUENCE [LARGE SCALE GENOMIC DNA]</scope>
    <source>
        <strain evidence="2">JCM 31696</strain>
    </source>
</reference>
<accession>A0ABW3CHD1</accession>
<dbReference type="Gene3D" id="1.25.40.10">
    <property type="entry name" value="Tetratricopeptide repeat domain"/>
    <property type="match status" value="1"/>
</dbReference>
<organism evidence="1 2">
    <name type="scientific">Actinomadura adrarensis</name>
    <dbReference type="NCBI Taxonomy" id="1819600"/>
    <lineage>
        <taxon>Bacteria</taxon>
        <taxon>Bacillati</taxon>
        <taxon>Actinomycetota</taxon>
        <taxon>Actinomycetes</taxon>
        <taxon>Streptosporangiales</taxon>
        <taxon>Thermomonosporaceae</taxon>
        <taxon>Actinomadura</taxon>
    </lineage>
</organism>
<sequence length="215" mass="23899">GAGAGFYLWLSGHRVEGLELLTAAADVPGEVEDETRALVYALVVMFVTAGLGNERQAEEWIHKTYRLRQSSGSGNPLLELVVPLERSLREPDGYFPAWEELLESEDPWVRALGRLHLGKMRNLLGDAGWDADTYLEVALAEFRELGERFGISFALSELAERITTRGEFARACEYYEEAVTVVTEVGAVEDVIHMRARQAHLYRLLGDADAEAAAM</sequence>
<feature type="non-terminal residue" evidence="1">
    <location>
        <position position="215"/>
    </location>
</feature>
<gene>
    <name evidence="1" type="ORF">ACFQ07_12050</name>
</gene>
<evidence type="ECO:0000313" key="2">
    <source>
        <dbReference type="Proteomes" id="UP001597083"/>
    </source>
</evidence>
<keyword evidence="2" id="KW-1185">Reference proteome</keyword>
<evidence type="ECO:0000313" key="1">
    <source>
        <dbReference type="EMBL" id="MFD0852961.1"/>
    </source>
</evidence>
<comment type="caution">
    <text evidence="1">The sequence shown here is derived from an EMBL/GenBank/DDBJ whole genome shotgun (WGS) entry which is preliminary data.</text>
</comment>
<name>A0ABW3CHD1_9ACTN</name>